<proteinExistence type="predicted"/>
<name>A0A143PXC2_LUTPR</name>
<feature type="chain" id="PRO_5007512134" evidence="2">
    <location>
        <begin position="28"/>
        <end position="894"/>
    </location>
</feature>
<evidence type="ECO:0000259" key="3">
    <source>
        <dbReference type="Pfam" id="PF10633"/>
    </source>
</evidence>
<keyword evidence="5" id="KW-1185">Reference proteome</keyword>
<evidence type="ECO:0000256" key="2">
    <source>
        <dbReference type="SAM" id="SignalP"/>
    </source>
</evidence>
<dbReference type="SUPFAM" id="SSF102588">
    <property type="entry name" value="LmbE-like"/>
    <property type="match status" value="1"/>
</dbReference>
<dbReference type="STRING" id="1855912.LuPra_06105"/>
<gene>
    <name evidence="4" type="ORF">LuPra_06105</name>
</gene>
<dbReference type="Pfam" id="PF10633">
    <property type="entry name" value="NPCBM_assoc"/>
    <property type="match status" value="1"/>
</dbReference>
<dbReference type="InterPro" id="IPR003737">
    <property type="entry name" value="GlcNAc_PI_deacetylase-related"/>
</dbReference>
<dbReference type="KEGG" id="abac:LuPra_06105"/>
<evidence type="ECO:0000256" key="1">
    <source>
        <dbReference type="SAM" id="Coils"/>
    </source>
</evidence>
<keyword evidence="2" id="KW-0732">Signal</keyword>
<dbReference type="RefSeq" id="WP_162472866.1">
    <property type="nucleotide sequence ID" value="NZ_CP015136.1"/>
</dbReference>
<reference evidence="5" key="2">
    <citation type="submission" date="2016-04" db="EMBL/GenBank/DDBJ databases">
        <title>First Complete Genome Sequence of a Subdivision 6 Acidobacterium.</title>
        <authorList>
            <person name="Huang S."/>
            <person name="Vieira S."/>
            <person name="Bunk B."/>
            <person name="Riedel T."/>
            <person name="Sproeer C."/>
            <person name="Overmann J."/>
        </authorList>
    </citation>
    <scope>NUCLEOTIDE SEQUENCE [LARGE SCALE GENOMIC DNA]</scope>
    <source>
        <strain evidence="5">DSM 100886 HEG_-6_39</strain>
    </source>
</reference>
<dbReference type="CDD" id="cd03143">
    <property type="entry name" value="A4_beta-galactosidase_middle_domain"/>
    <property type="match status" value="1"/>
</dbReference>
<feature type="signal peptide" evidence="2">
    <location>
        <begin position="1"/>
        <end position="27"/>
    </location>
</feature>
<dbReference type="Pfam" id="PF02585">
    <property type="entry name" value="PIG-L"/>
    <property type="match status" value="1"/>
</dbReference>
<dbReference type="EMBL" id="CP015136">
    <property type="protein sequence ID" value="AMY12823.1"/>
    <property type="molecule type" value="Genomic_DNA"/>
</dbReference>
<dbReference type="Gene3D" id="3.40.50.10320">
    <property type="entry name" value="LmbE-like"/>
    <property type="match status" value="1"/>
</dbReference>
<protein>
    <submittedName>
        <fullName evidence="4">Mycothiol conjugate amidase Mca</fullName>
    </submittedName>
</protein>
<dbReference type="Gene3D" id="3.40.50.880">
    <property type="match status" value="1"/>
</dbReference>
<dbReference type="InterPro" id="IPR024078">
    <property type="entry name" value="LmbE-like_dom_sf"/>
</dbReference>
<accession>A0A143PXC2</accession>
<dbReference type="Proteomes" id="UP000076079">
    <property type="component" value="Chromosome"/>
</dbReference>
<keyword evidence="1" id="KW-0175">Coiled coil</keyword>
<feature type="domain" description="Alpha-galactosidase NEW3" evidence="3">
    <location>
        <begin position="561"/>
        <end position="630"/>
    </location>
</feature>
<sequence length="894" mass="96895" precursor="true">MPRLTPRSLVRVTCAALLLALTVPVHTQYRFQPVGEHPDIAALGLVLRQLGTVGSLMMTTAHPDDENNALLALYRFQRGMRTTLVTATRGNGGQNEIGPEIFESLAVLRTEELLAAHRVDGAEQYFARAVDFGFSFSRDETYERWHRDKILEDYVYWIRKIRPDVIVGFVWDHTQGGGQHHQASSAISAEAFRAAGDASKFPEQIAAGLKPWQASKFYYTGGFGPSVSSVTPDDICRVDGNQFDPLLGRTYNELGGEARSMHMCQGMPQLYSLPGPQSRAYVLEDSILTIPKADQNKDLFAGIDTGLRSLARYGKGGSPALGLAIEALEGQVRNAQIAFETKGVAGARSALPQVLTTVRALRAQLGNMQPEASAREEADFRLEQKERQAEAALRLASGLRVDLLADDGLVVGGQTTKVTLRAFSGAPDGVAVKAVEFTGLDGTAACTAAPIEGLKPYACEATLGIPPAAKLTTAYWKRLPDRDFYDFDPAAPFGLPFEPTPFTAKVTLTVGGLEQLVTYPVQFRHEGNVFSGEKRQELLVVPALAVNLGAEVVAFPGGGVARDISVTVINHGKSAGAADVKLQLPAGWASSPANETITFAREDEARQVHFAITPPSGTRPGRYDVKAIATREGRSFDRGYEAIEYPHIRRRHLVTNAVGTLKVLDLQPVTGVTVGYIVGVGDQVPPALTQLGATVEFLTPEQLASADLSKYTVVMTGVRAYERRGDLRAYNQRLIDYAAKGGTVVVQYNKFEFNEAQYGPYPGTVGRPSPNPGPFGRYSADRVTDESAPVNVLVPTHPVFNTPNKIGDAAWKGWVQERGLYFFGTEAADKRYVDLLEMADPFPNNPGPKRGALVEATVGQGRWIYVGLNLWRQLPAGTDGAYALMANLLALGKH</sequence>
<organism evidence="4 5">
    <name type="scientific">Luteitalea pratensis</name>
    <dbReference type="NCBI Taxonomy" id="1855912"/>
    <lineage>
        <taxon>Bacteria</taxon>
        <taxon>Pseudomonadati</taxon>
        <taxon>Acidobacteriota</taxon>
        <taxon>Vicinamibacteria</taxon>
        <taxon>Vicinamibacterales</taxon>
        <taxon>Vicinamibacteraceae</taxon>
        <taxon>Luteitalea</taxon>
    </lineage>
</organism>
<evidence type="ECO:0000313" key="4">
    <source>
        <dbReference type="EMBL" id="AMY12823.1"/>
    </source>
</evidence>
<dbReference type="Gene3D" id="2.60.40.10">
    <property type="entry name" value="Immunoglobulins"/>
    <property type="match status" value="1"/>
</dbReference>
<dbReference type="InterPro" id="IPR013783">
    <property type="entry name" value="Ig-like_fold"/>
</dbReference>
<evidence type="ECO:0000313" key="5">
    <source>
        <dbReference type="Proteomes" id="UP000076079"/>
    </source>
</evidence>
<dbReference type="AlphaFoldDB" id="A0A143PXC2"/>
<dbReference type="SUPFAM" id="SSF52317">
    <property type="entry name" value="Class I glutamine amidotransferase-like"/>
    <property type="match status" value="1"/>
</dbReference>
<dbReference type="InterPro" id="IPR029062">
    <property type="entry name" value="Class_I_gatase-like"/>
</dbReference>
<reference evidence="4 5" key="1">
    <citation type="journal article" date="2016" name="Genome Announc.">
        <title>First Complete Genome Sequence of a Subdivision 6 Acidobacterium Strain.</title>
        <authorList>
            <person name="Huang S."/>
            <person name="Vieira S."/>
            <person name="Bunk B."/>
            <person name="Riedel T."/>
            <person name="Sproer C."/>
            <person name="Overmann J."/>
        </authorList>
    </citation>
    <scope>NUCLEOTIDE SEQUENCE [LARGE SCALE GENOMIC DNA]</scope>
    <source>
        <strain evidence="5">DSM 100886 HEG_-6_39</strain>
    </source>
</reference>
<dbReference type="InterPro" id="IPR018905">
    <property type="entry name" value="A-galactase_NEW3"/>
</dbReference>
<feature type="coiled-coil region" evidence="1">
    <location>
        <begin position="375"/>
        <end position="402"/>
    </location>
</feature>